<dbReference type="InterPro" id="IPR011009">
    <property type="entry name" value="Kinase-like_dom_sf"/>
</dbReference>
<protein>
    <submittedName>
        <fullName evidence="2">37001_t:CDS:1</fullName>
    </submittedName>
</protein>
<dbReference type="PANTHER" id="PTHR24362">
    <property type="entry name" value="SERINE/THREONINE-PROTEIN KINASE NEK"/>
    <property type="match status" value="1"/>
</dbReference>
<dbReference type="PANTHER" id="PTHR24362:SF309">
    <property type="entry name" value="PROTEIN KINASE DOMAIN-CONTAINING PROTEIN"/>
    <property type="match status" value="1"/>
</dbReference>
<sequence>MPTRSNEINFDHAFNRISQENNIYLIDPITIQNEKLVKAFGVGIIEKGTLNLRIIMKRLSEESVKKLEEQSTRSIFIDKTKVKIANPIFFEIDSDAMSTISFGGEVAAFMDPEPLNNREIEFTAASNIYSLGVIMWTISSGRQPFEDITNQSVLVSRIINDSIREKPVIDTPEAYLDLYQKCWDIDSKKRPTIDGVCEQLEIMSQEEPFNGEMVLTFDTINAQNDLQISNIDEVTNTTITIAQENQFDQNVPEKSRQNKKFRKSLNNLKKLFNCT</sequence>
<gene>
    <name evidence="2" type="ORF">GMARGA_LOCUS2636</name>
</gene>
<proteinExistence type="predicted"/>
<dbReference type="InterPro" id="IPR001245">
    <property type="entry name" value="Ser-Thr/Tyr_kinase_cat_dom"/>
</dbReference>
<keyword evidence="3" id="KW-1185">Reference proteome</keyword>
<dbReference type="InterPro" id="IPR000719">
    <property type="entry name" value="Prot_kinase_dom"/>
</dbReference>
<dbReference type="EMBL" id="CAJVQB010000851">
    <property type="protein sequence ID" value="CAG8510052.1"/>
    <property type="molecule type" value="Genomic_DNA"/>
</dbReference>
<dbReference type="PROSITE" id="PS50011">
    <property type="entry name" value="PROTEIN_KINASE_DOM"/>
    <property type="match status" value="1"/>
</dbReference>
<evidence type="ECO:0000313" key="2">
    <source>
        <dbReference type="EMBL" id="CAG8510052.1"/>
    </source>
</evidence>
<accession>A0ABM8W2S1</accession>
<dbReference type="Gene3D" id="1.10.510.10">
    <property type="entry name" value="Transferase(Phosphotransferase) domain 1"/>
    <property type="match status" value="1"/>
</dbReference>
<feature type="domain" description="Protein kinase" evidence="1">
    <location>
        <begin position="1"/>
        <end position="210"/>
    </location>
</feature>
<evidence type="ECO:0000313" key="3">
    <source>
        <dbReference type="Proteomes" id="UP000789901"/>
    </source>
</evidence>
<reference evidence="2 3" key="1">
    <citation type="submission" date="2021-06" db="EMBL/GenBank/DDBJ databases">
        <authorList>
            <person name="Kallberg Y."/>
            <person name="Tangrot J."/>
            <person name="Rosling A."/>
        </authorList>
    </citation>
    <scope>NUCLEOTIDE SEQUENCE [LARGE SCALE GENOMIC DNA]</scope>
    <source>
        <strain evidence="2 3">120-4 pot B 10/14</strain>
    </source>
</reference>
<evidence type="ECO:0000259" key="1">
    <source>
        <dbReference type="PROSITE" id="PS50011"/>
    </source>
</evidence>
<dbReference type="SUPFAM" id="SSF56112">
    <property type="entry name" value="Protein kinase-like (PK-like)"/>
    <property type="match status" value="1"/>
</dbReference>
<dbReference type="Pfam" id="PF07714">
    <property type="entry name" value="PK_Tyr_Ser-Thr"/>
    <property type="match status" value="1"/>
</dbReference>
<name>A0ABM8W2S1_GIGMA</name>
<organism evidence="2 3">
    <name type="scientific">Gigaspora margarita</name>
    <dbReference type="NCBI Taxonomy" id="4874"/>
    <lineage>
        <taxon>Eukaryota</taxon>
        <taxon>Fungi</taxon>
        <taxon>Fungi incertae sedis</taxon>
        <taxon>Mucoromycota</taxon>
        <taxon>Glomeromycotina</taxon>
        <taxon>Glomeromycetes</taxon>
        <taxon>Diversisporales</taxon>
        <taxon>Gigasporaceae</taxon>
        <taxon>Gigaspora</taxon>
    </lineage>
</organism>
<comment type="caution">
    <text evidence="2">The sequence shown here is derived from an EMBL/GenBank/DDBJ whole genome shotgun (WGS) entry which is preliminary data.</text>
</comment>
<dbReference type="Proteomes" id="UP000789901">
    <property type="component" value="Unassembled WGS sequence"/>
</dbReference>